<dbReference type="AlphaFoldDB" id="A0A4S3IY14"/>
<dbReference type="VEuPathDB" id="FungiDB:EYZ11_013287"/>
<dbReference type="CDD" id="cd07262">
    <property type="entry name" value="VOC_like"/>
    <property type="match status" value="1"/>
</dbReference>
<evidence type="ECO:0000313" key="4">
    <source>
        <dbReference type="Proteomes" id="UP000308092"/>
    </source>
</evidence>
<dbReference type="InterPro" id="IPR037523">
    <property type="entry name" value="VOC_core"/>
</dbReference>
<gene>
    <name evidence="2" type="ORF">ATNIH1004_011362</name>
    <name evidence="3" type="ORF">EYZ11_013287</name>
</gene>
<evidence type="ECO:0000313" key="3">
    <source>
        <dbReference type="EMBL" id="THC87266.1"/>
    </source>
</evidence>
<dbReference type="InterPro" id="IPR029068">
    <property type="entry name" value="Glyas_Bleomycin-R_OHBP_Dase"/>
</dbReference>
<dbReference type="GeneID" id="54334063"/>
<evidence type="ECO:0000313" key="2">
    <source>
        <dbReference type="EMBL" id="KAA8642418.1"/>
    </source>
</evidence>
<comment type="caution">
    <text evidence="3">The sequence shown here is derived from an EMBL/GenBank/DDBJ whole genome shotgun (WGS) entry which is preliminary data.</text>
</comment>
<protein>
    <recommendedName>
        <fullName evidence="1">VOC domain-containing protein</fullName>
    </recommendedName>
</protein>
<organism evidence="3 4">
    <name type="scientific">Aspergillus tanneri</name>
    <dbReference type="NCBI Taxonomy" id="1220188"/>
    <lineage>
        <taxon>Eukaryota</taxon>
        <taxon>Fungi</taxon>
        <taxon>Dikarya</taxon>
        <taxon>Ascomycota</taxon>
        <taxon>Pezizomycotina</taxon>
        <taxon>Eurotiomycetes</taxon>
        <taxon>Eurotiomycetidae</taxon>
        <taxon>Eurotiales</taxon>
        <taxon>Aspergillaceae</taxon>
        <taxon>Aspergillus</taxon>
        <taxon>Aspergillus subgen. Circumdati</taxon>
    </lineage>
</organism>
<dbReference type="EMBL" id="SOSA01001329">
    <property type="protein sequence ID" value="THC87266.1"/>
    <property type="molecule type" value="Genomic_DNA"/>
</dbReference>
<reference evidence="2 5" key="2">
    <citation type="submission" date="2019-08" db="EMBL/GenBank/DDBJ databases">
        <title>The genome sequence of a newly discovered highly antifungal drug resistant Aspergillus species, Aspergillus tanneri NIH 1004.</title>
        <authorList>
            <person name="Mounaud S."/>
            <person name="Singh I."/>
            <person name="Joardar V."/>
            <person name="Pakala S."/>
            <person name="Pakala S."/>
            <person name="Venepally P."/>
            <person name="Chung J.K."/>
            <person name="Losada L."/>
            <person name="Nierman W.C."/>
        </authorList>
    </citation>
    <scope>NUCLEOTIDE SEQUENCE [LARGE SCALE GENOMIC DNA]</scope>
    <source>
        <strain evidence="2 5">NIH1004</strain>
    </source>
</reference>
<name>A0A4S3IY14_9EURO</name>
<dbReference type="STRING" id="1220188.A0A4S3IY14"/>
<dbReference type="PANTHER" id="PTHR35006">
    <property type="entry name" value="GLYOXALASE FAMILY PROTEIN (AFU_ORTHOLOGUE AFUA_5G14830)"/>
    <property type="match status" value="1"/>
</dbReference>
<accession>A0A4S3IY14</accession>
<dbReference type="SUPFAM" id="SSF54593">
    <property type="entry name" value="Glyoxalase/Bleomycin resistance protein/Dihydroxybiphenyl dioxygenase"/>
    <property type="match status" value="1"/>
</dbReference>
<evidence type="ECO:0000259" key="1">
    <source>
        <dbReference type="PROSITE" id="PS51819"/>
    </source>
</evidence>
<dbReference type="EMBL" id="QUQM01000008">
    <property type="protein sequence ID" value="KAA8642418.1"/>
    <property type="molecule type" value="Genomic_DNA"/>
</dbReference>
<dbReference type="OrthoDB" id="10249419at2759"/>
<dbReference type="RefSeq" id="XP_033421780.1">
    <property type="nucleotide sequence ID" value="XM_033575925.1"/>
</dbReference>
<keyword evidence="4" id="KW-1185">Reference proteome</keyword>
<proteinExistence type="predicted"/>
<feature type="domain" description="VOC" evidence="1">
    <location>
        <begin position="2"/>
        <end position="124"/>
    </location>
</feature>
<reference evidence="3 4" key="1">
    <citation type="submission" date="2019-03" db="EMBL/GenBank/DDBJ databases">
        <title>The genome sequence of a newly discovered highly antifungal drug resistant Aspergillus species, Aspergillus tanneri NIH 1004.</title>
        <authorList>
            <person name="Mounaud S."/>
            <person name="Singh I."/>
            <person name="Joardar V."/>
            <person name="Pakala S."/>
            <person name="Pakala S."/>
            <person name="Venepally P."/>
            <person name="Hoover J."/>
            <person name="Nierman W."/>
            <person name="Chung J."/>
            <person name="Losada L."/>
        </authorList>
    </citation>
    <scope>NUCLEOTIDE SEQUENCE [LARGE SCALE GENOMIC DNA]</scope>
    <source>
        <strain evidence="3 4">NIH1004</strain>
    </source>
</reference>
<dbReference type="Proteomes" id="UP000308092">
    <property type="component" value="Unassembled WGS sequence"/>
</dbReference>
<dbReference type="PANTHER" id="PTHR35006:SF2">
    <property type="entry name" value="GLYOXALASE FAMILY PROTEIN (AFU_ORTHOLOGUE AFUA_5G14830)"/>
    <property type="match status" value="1"/>
</dbReference>
<dbReference type="Proteomes" id="UP000324241">
    <property type="component" value="Unassembled WGS sequence"/>
</dbReference>
<dbReference type="PROSITE" id="PS51819">
    <property type="entry name" value="VOC"/>
    <property type="match status" value="1"/>
</dbReference>
<dbReference type="Gene3D" id="3.10.180.10">
    <property type="entry name" value="2,3-Dihydroxybiphenyl 1,2-Dioxygenase, domain 1"/>
    <property type="match status" value="1"/>
</dbReference>
<sequence length="124" mass="13501">MGFDHIGIRVPPRIFSATLAFYLSSLKPLGYKEMMRPIENCVGLGVGRPEFFLTADKEVPTNQKVHLAFKAEDHATVDAFYSAGIKAGGTCNGPPGPRPEYNSPTYYAAFVLDPAGNNIEASYE</sequence>
<evidence type="ECO:0000313" key="5">
    <source>
        <dbReference type="Proteomes" id="UP000324241"/>
    </source>
</evidence>